<feature type="transmembrane region" description="Helical" evidence="2">
    <location>
        <begin position="44"/>
        <end position="64"/>
    </location>
</feature>
<dbReference type="AlphaFoldDB" id="A0A1H8MKF9"/>
<proteinExistence type="predicted"/>
<keyword evidence="4" id="KW-1185">Reference proteome</keyword>
<organism evidence="3 4">
    <name type="scientific">Actinacidiphila rubida</name>
    <dbReference type="NCBI Taxonomy" id="310780"/>
    <lineage>
        <taxon>Bacteria</taxon>
        <taxon>Bacillati</taxon>
        <taxon>Actinomycetota</taxon>
        <taxon>Actinomycetes</taxon>
        <taxon>Kitasatosporales</taxon>
        <taxon>Streptomycetaceae</taxon>
        <taxon>Actinacidiphila</taxon>
    </lineage>
</organism>
<evidence type="ECO:0000256" key="2">
    <source>
        <dbReference type="SAM" id="Phobius"/>
    </source>
</evidence>
<evidence type="ECO:0000313" key="3">
    <source>
        <dbReference type="EMBL" id="SEO17902.1"/>
    </source>
</evidence>
<gene>
    <name evidence="3" type="ORF">SAMN05216267_101938</name>
</gene>
<dbReference type="EMBL" id="FODD01000019">
    <property type="protein sequence ID" value="SEO17902.1"/>
    <property type="molecule type" value="Genomic_DNA"/>
</dbReference>
<name>A0A1H8MKF9_9ACTN</name>
<dbReference type="OrthoDB" id="4338664at2"/>
<sequence length="86" mass="9129">MRRHRFEPAALVMGLVLIGLTVAFLLDAGQVWDLSDTRETVPVAGSGLALVAVTAVVTQAVRSVRGRRARRRRTAGGPGSFRDGAS</sequence>
<evidence type="ECO:0000313" key="4">
    <source>
        <dbReference type="Proteomes" id="UP000181951"/>
    </source>
</evidence>
<dbReference type="STRING" id="310780.SAMN05216267_101938"/>
<evidence type="ECO:0000256" key="1">
    <source>
        <dbReference type="SAM" id="MobiDB-lite"/>
    </source>
</evidence>
<keyword evidence="2" id="KW-0472">Membrane</keyword>
<keyword evidence="2" id="KW-0812">Transmembrane</keyword>
<feature type="region of interest" description="Disordered" evidence="1">
    <location>
        <begin position="67"/>
        <end position="86"/>
    </location>
</feature>
<keyword evidence="2" id="KW-1133">Transmembrane helix</keyword>
<dbReference type="Proteomes" id="UP000181951">
    <property type="component" value="Unassembled WGS sequence"/>
</dbReference>
<accession>A0A1H8MKF9</accession>
<protein>
    <submittedName>
        <fullName evidence="3">Uncharacterized protein</fullName>
    </submittedName>
</protein>
<reference evidence="3 4" key="1">
    <citation type="submission" date="2016-10" db="EMBL/GenBank/DDBJ databases">
        <authorList>
            <person name="de Groot N.N."/>
        </authorList>
    </citation>
    <scope>NUCLEOTIDE SEQUENCE [LARGE SCALE GENOMIC DNA]</scope>
    <source>
        <strain evidence="3 4">CGMCC 4.2026</strain>
    </source>
</reference>